<reference evidence="1 2" key="1">
    <citation type="journal article" date="2018" name="Evol. Lett.">
        <title>Horizontal gene cluster transfer increased hallucinogenic mushroom diversity.</title>
        <authorList>
            <person name="Reynolds H.T."/>
            <person name="Vijayakumar V."/>
            <person name="Gluck-Thaler E."/>
            <person name="Korotkin H.B."/>
            <person name="Matheny P.B."/>
            <person name="Slot J.C."/>
        </authorList>
    </citation>
    <scope>NUCLEOTIDE SEQUENCE [LARGE SCALE GENOMIC DNA]</scope>
    <source>
        <strain evidence="1 2">2631</strain>
    </source>
</reference>
<dbReference type="EMBL" id="NHYD01001342">
    <property type="protein sequence ID" value="PPQ91503.1"/>
    <property type="molecule type" value="Genomic_DNA"/>
</dbReference>
<accession>A0A409XL51</accession>
<protein>
    <submittedName>
        <fullName evidence="1">Uncharacterized protein</fullName>
    </submittedName>
</protein>
<comment type="caution">
    <text evidence="1">The sequence shown here is derived from an EMBL/GenBank/DDBJ whole genome shotgun (WGS) entry which is preliminary data.</text>
</comment>
<name>A0A409XL51_PSICY</name>
<evidence type="ECO:0000313" key="1">
    <source>
        <dbReference type="EMBL" id="PPQ91503.1"/>
    </source>
</evidence>
<dbReference type="InParanoid" id="A0A409XL51"/>
<dbReference type="AlphaFoldDB" id="A0A409XL51"/>
<organism evidence="1 2">
    <name type="scientific">Psilocybe cyanescens</name>
    <dbReference type="NCBI Taxonomy" id="93625"/>
    <lineage>
        <taxon>Eukaryota</taxon>
        <taxon>Fungi</taxon>
        <taxon>Dikarya</taxon>
        <taxon>Basidiomycota</taxon>
        <taxon>Agaricomycotina</taxon>
        <taxon>Agaricomycetes</taxon>
        <taxon>Agaricomycetidae</taxon>
        <taxon>Agaricales</taxon>
        <taxon>Agaricineae</taxon>
        <taxon>Strophariaceae</taxon>
        <taxon>Psilocybe</taxon>
    </lineage>
</organism>
<evidence type="ECO:0000313" key="2">
    <source>
        <dbReference type="Proteomes" id="UP000283269"/>
    </source>
</evidence>
<sequence>MTLKINVFRNAEKIPEYYIDSPACGPLYTLGSTSGNIDIALCTNVLNQDENRNRNQICKKGKAHCGYKSVDDQKREWGKIWIKKQNMVFLFVEET</sequence>
<dbReference type="Proteomes" id="UP000283269">
    <property type="component" value="Unassembled WGS sequence"/>
</dbReference>
<proteinExistence type="predicted"/>
<gene>
    <name evidence="1" type="ORF">CVT25_013760</name>
</gene>
<keyword evidence="2" id="KW-1185">Reference proteome</keyword>